<dbReference type="InterPro" id="IPR041412">
    <property type="entry name" value="Xrn1_helical"/>
</dbReference>
<dbReference type="Gene3D" id="1.25.40.1050">
    <property type="match status" value="1"/>
</dbReference>
<evidence type="ECO:0000313" key="8">
    <source>
        <dbReference type="EMBL" id="CAF1454008.1"/>
    </source>
</evidence>
<keyword evidence="3" id="KW-0540">Nuclease</keyword>
<dbReference type="Proteomes" id="UP000682733">
    <property type="component" value="Unassembled WGS sequence"/>
</dbReference>
<organism evidence="8 11">
    <name type="scientific">Didymodactylos carnosus</name>
    <dbReference type="NCBI Taxonomy" id="1234261"/>
    <lineage>
        <taxon>Eukaryota</taxon>
        <taxon>Metazoa</taxon>
        <taxon>Spiralia</taxon>
        <taxon>Gnathifera</taxon>
        <taxon>Rotifera</taxon>
        <taxon>Eurotatoria</taxon>
        <taxon>Bdelloidea</taxon>
        <taxon>Philodinida</taxon>
        <taxon>Philodinidae</taxon>
        <taxon>Didymodactylos</taxon>
    </lineage>
</organism>
<evidence type="ECO:0000313" key="10">
    <source>
        <dbReference type="EMBL" id="CAF4326481.1"/>
    </source>
</evidence>
<dbReference type="PANTHER" id="PTHR12341">
    <property type="entry name" value="5'-&gt;3' EXORIBONUCLEASE"/>
    <property type="match status" value="1"/>
</dbReference>
<evidence type="ECO:0000256" key="5">
    <source>
        <dbReference type="ARBA" id="ARBA00022839"/>
    </source>
</evidence>
<evidence type="ECO:0000259" key="6">
    <source>
        <dbReference type="Pfam" id="PF17846"/>
    </source>
</evidence>
<keyword evidence="2" id="KW-0507">mRNA processing</keyword>
<dbReference type="Proteomes" id="UP000677228">
    <property type="component" value="Unassembled WGS sequence"/>
</dbReference>
<evidence type="ECO:0000256" key="1">
    <source>
        <dbReference type="ARBA" id="ARBA00006994"/>
    </source>
</evidence>
<protein>
    <recommendedName>
        <fullName evidence="6">Xrn1 helical domain-containing protein</fullName>
    </recommendedName>
</protein>
<evidence type="ECO:0000256" key="3">
    <source>
        <dbReference type="ARBA" id="ARBA00022722"/>
    </source>
</evidence>
<feature type="domain" description="Xrn1 helical" evidence="6">
    <location>
        <begin position="44"/>
        <end position="340"/>
    </location>
</feature>
<dbReference type="EMBL" id="CAJOBA010041153">
    <property type="protein sequence ID" value="CAF4108074.1"/>
    <property type="molecule type" value="Genomic_DNA"/>
</dbReference>
<gene>
    <name evidence="8" type="ORF">GPM918_LOCUS34835</name>
    <name evidence="7" type="ORF">OVA965_LOCUS28563</name>
    <name evidence="10" type="ORF">SRO942_LOCUS35547</name>
    <name evidence="9" type="ORF">TMI583_LOCUS29318</name>
</gene>
<evidence type="ECO:0000313" key="7">
    <source>
        <dbReference type="EMBL" id="CAF1301675.1"/>
    </source>
</evidence>
<dbReference type="GO" id="GO:0005634">
    <property type="term" value="C:nucleus"/>
    <property type="evidence" value="ECO:0007669"/>
    <property type="project" value="TreeGrafter"/>
</dbReference>
<dbReference type="Pfam" id="PF17846">
    <property type="entry name" value="XRN_M"/>
    <property type="match status" value="1"/>
</dbReference>
<sequence length="342" mass="39877">MLKDVAGMKSQALQPPINLRPQRSFVSSSVQTSAASKPIQRTDNLSYKNTQTTVLLIPKEKSGKDEETPELVKQLEDNVEEVNDHVRLWQEGWRERYYKNKFNVDKDESDQFRAEVACQYARGLCWVLRYYYHGVPAWDWFYPYHYPPFASDFINLKNVSTVFDSKIKPLKPLEQLMAVCPPQSRQLLPEKWQTLTFDKLSPIIDFYPINFSIDSNGNQYAWQGIAVLPFVDEKRLRHTLESICETLTNHQKKRNKNEDDQLYVHRRNKYSKHFDQLYVDNTNILNIGNAINIQTSLNDGIAGKIWCDKHMLCINGTLKSPLSQANDIEHNQVISVKYRNSK</sequence>
<dbReference type="Proteomes" id="UP000681722">
    <property type="component" value="Unassembled WGS sequence"/>
</dbReference>
<dbReference type="EMBL" id="CAJOBC010085087">
    <property type="protein sequence ID" value="CAF4326481.1"/>
    <property type="molecule type" value="Genomic_DNA"/>
</dbReference>
<dbReference type="EMBL" id="CAJNOQ010019635">
    <property type="protein sequence ID" value="CAF1454008.1"/>
    <property type="molecule type" value="Genomic_DNA"/>
</dbReference>
<name>A0A815PWG2_9BILA</name>
<keyword evidence="4" id="KW-0378">Hydrolase</keyword>
<evidence type="ECO:0000313" key="11">
    <source>
        <dbReference type="Proteomes" id="UP000663829"/>
    </source>
</evidence>
<dbReference type="PANTHER" id="PTHR12341:SF41">
    <property type="entry name" value="5'-3' EXORIBONUCLEASE 2"/>
    <property type="match status" value="1"/>
</dbReference>
<accession>A0A815PWG2</accession>
<comment type="similarity">
    <text evidence="1">Belongs to the 5'-3' exonuclease family. XRN2/RAT1 subfamily.</text>
</comment>
<proteinExistence type="inferred from homology"/>
<evidence type="ECO:0000313" key="9">
    <source>
        <dbReference type="EMBL" id="CAF4108074.1"/>
    </source>
</evidence>
<evidence type="ECO:0000256" key="2">
    <source>
        <dbReference type="ARBA" id="ARBA00022664"/>
    </source>
</evidence>
<comment type="caution">
    <text evidence="8">The sequence shown here is derived from an EMBL/GenBank/DDBJ whole genome shotgun (WGS) entry which is preliminary data.</text>
</comment>
<evidence type="ECO:0000256" key="4">
    <source>
        <dbReference type="ARBA" id="ARBA00022801"/>
    </source>
</evidence>
<reference evidence="8" key="1">
    <citation type="submission" date="2021-02" db="EMBL/GenBank/DDBJ databases">
        <authorList>
            <person name="Nowell W R."/>
        </authorList>
    </citation>
    <scope>NUCLEOTIDE SEQUENCE</scope>
</reference>
<dbReference type="GO" id="GO:0006397">
    <property type="term" value="P:mRNA processing"/>
    <property type="evidence" value="ECO:0007669"/>
    <property type="project" value="UniProtKB-KW"/>
</dbReference>
<dbReference type="GO" id="GO:0000956">
    <property type="term" value="P:nuclear-transcribed mRNA catabolic process"/>
    <property type="evidence" value="ECO:0007669"/>
    <property type="project" value="TreeGrafter"/>
</dbReference>
<dbReference type="GO" id="GO:0003723">
    <property type="term" value="F:RNA binding"/>
    <property type="evidence" value="ECO:0007669"/>
    <property type="project" value="TreeGrafter"/>
</dbReference>
<dbReference type="AlphaFoldDB" id="A0A815PWG2"/>
<dbReference type="EMBL" id="CAJNOK010019576">
    <property type="protein sequence ID" value="CAF1301675.1"/>
    <property type="molecule type" value="Genomic_DNA"/>
</dbReference>
<dbReference type="OrthoDB" id="372487at2759"/>
<keyword evidence="11" id="KW-1185">Reference proteome</keyword>
<keyword evidence="5" id="KW-0269">Exonuclease</keyword>
<dbReference type="GO" id="GO:0004534">
    <property type="term" value="F:5'-3' RNA exonuclease activity"/>
    <property type="evidence" value="ECO:0007669"/>
    <property type="project" value="TreeGrafter"/>
</dbReference>
<dbReference type="FunFam" id="1.25.40.1050:FF:000002">
    <property type="entry name" value="5'-3' exoribonuclease"/>
    <property type="match status" value="1"/>
</dbReference>
<dbReference type="InterPro" id="IPR027073">
    <property type="entry name" value="5_3_exoribonuclease"/>
</dbReference>
<dbReference type="Proteomes" id="UP000663829">
    <property type="component" value="Unassembled WGS sequence"/>
</dbReference>